<evidence type="ECO:0000256" key="4">
    <source>
        <dbReference type="ARBA" id="ARBA00022741"/>
    </source>
</evidence>
<dbReference type="CDD" id="cd01991">
    <property type="entry name" value="Asn_synthase_B_C"/>
    <property type="match status" value="1"/>
</dbReference>
<dbReference type="CDD" id="cd00712">
    <property type="entry name" value="AsnB"/>
    <property type="match status" value="1"/>
</dbReference>
<comment type="catalytic activity">
    <reaction evidence="8">
        <text>L-aspartate + L-glutamine + ATP + H2O = L-asparagine + L-glutamate + AMP + diphosphate + H(+)</text>
        <dbReference type="Rhea" id="RHEA:12228"/>
        <dbReference type="ChEBI" id="CHEBI:15377"/>
        <dbReference type="ChEBI" id="CHEBI:15378"/>
        <dbReference type="ChEBI" id="CHEBI:29985"/>
        <dbReference type="ChEBI" id="CHEBI:29991"/>
        <dbReference type="ChEBI" id="CHEBI:30616"/>
        <dbReference type="ChEBI" id="CHEBI:33019"/>
        <dbReference type="ChEBI" id="CHEBI:58048"/>
        <dbReference type="ChEBI" id="CHEBI:58359"/>
        <dbReference type="ChEBI" id="CHEBI:456215"/>
        <dbReference type="EC" id="6.3.5.4"/>
    </reaction>
</comment>
<evidence type="ECO:0000256" key="3">
    <source>
        <dbReference type="ARBA" id="ARBA00012737"/>
    </source>
</evidence>
<dbReference type="AlphaFoldDB" id="A0A1L9QWE5"/>
<feature type="domain" description="Glutamine amidotransferase type-2" evidence="10">
    <location>
        <begin position="2"/>
        <end position="214"/>
    </location>
</feature>
<dbReference type="GO" id="GO:0004066">
    <property type="term" value="F:asparagine synthase (glutamine-hydrolyzing) activity"/>
    <property type="evidence" value="ECO:0007669"/>
    <property type="project" value="UniProtKB-EC"/>
</dbReference>
<evidence type="ECO:0000256" key="6">
    <source>
        <dbReference type="ARBA" id="ARBA00022888"/>
    </source>
</evidence>
<dbReference type="PANTHER" id="PTHR43284:SF1">
    <property type="entry name" value="ASPARAGINE SYNTHETASE"/>
    <property type="match status" value="1"/>
</dbReference>
<evidence type="ECO:0000256" key="9">
    <source>
        <dbReference type="PIRSR" id="PIRSR001589-2"/>
    </source>
</evidence>
<keyword evidence="4 9" id="KW-0547">Nucleotide-binding</keyword>
<dbReference type="InterPro" id="IPR006426">
    <property type="entry name" value="Asn_synth_AEB"/>
</dbReference>
<accession>A0A1L9QWE5</accession>
<dbReference type="EC" id="6.3.5.4" evidence="3"/>
<protein>
    <recommendedName>
        <fullName evidence="3">asparagine synthase (glutamine-hydrolyzing)</fullName>
        <ecNumber evidence="3">6.3.5.4</ecNumber>
    </recommendedName>
</protein>
<gene>
    <name evidence="11" type="ORF">BI308_02930</name>
</gene>
<dbReference type="EMBL" id="MLAW01000003">
    <property type="protein sequence ID" value="OJJ27025.1"/>
    <property type="molecule type" value="Genomic_DNA"/>
</dbReference>
<comment type="caution">
    <text evidence="11">The sequence shown here is derived from an EMBL/GenBank/DDBJ whole genome shotgun (WGS) entry which is preliminary data.</text>
</comment>
<dbReference type="PIRSF" id="PIRSF001589">
    <property type="entry name" value="Asn_synthetase_glu-h"/>
    <property type="match status" value="1"/>
</dbReference>
<feature type="binding site" evidence="9">
    <location>
        <position position="100"/>
    </location>
    <ligand>
        <name>L-glutamine</name>
        <dbReference type="ChEBI" id="CHEBI:58359"/>
    </ligand>
</feature>
<evidence type="ECO:0000313" key="12">
    <source>
        <dbReference type="Proteomes" id="UP000183940"/>
    </source>
</evidence>
<comment type="pathway">
    <text evidence="1">Amino-acid biosynthesis; L-asparagine biosynthesis; L-asparagine from L-aspartate (L-Gln route): step 1/1.</text>
</comment>
<dbReference type="InterPro" id="IPR029055">
    <property type="entry name" value="Ntn_hydrolases_N"/>
</dbReference>
<dbReference type="PANTHER" id="PTHR43284">
    <property type="entry name" value="ASPARAGINE SYNTHETASE (GLUTAMINE-HYDROLYZING)"/>
    <property type="match status" value="1"/>
</dbReference>
<dbReference type="STRING" id="1925591.BI308_02930"/>
<keyword evidence="7" id="KW-0315">Glutamine amidotransferase</keyword>
<evidence type="ECO:0000256" key="8">
    <source>
        <dbReference type="ARBA" id="ARBA00048741"/>
    </source>
</evidence>
<organism evidence="11 12">
    <name type="scientific">Roseofilum reptotaenium AO1-A</name>
    <dbReference type="NCBI Taxonomy" id="1925591"/>
    <lineage>
        <taxon>Bacteria</taxon>
        <taxon>Bacillati</taxon>
        <taxon>Cyanobacteriota</taxon>
        <taxon>Cyanophyceae</taxon>
        <taxon>Desertifilales</taxon>
        <taxon>Desertifilaceae</taxon>
        <taxon>Roseofilum</taxon>
    </lineage>
</organism>
<dbReference type="Pfam" id="PF00733">
    <property type="entry name" value="Asn_synthase"/>
    <property type="match status" value="1"/>
</dbReference>
<evidence type="ECO:0000313" key="11">
    <source>
        <dbReference type="EMBL" id="OJJ27025.1"/>
    </source>
</evidence>
<dbReference type="Proteomes" id="UP000183940">
    <property type="component" value="Unassembled WGS sequence"/>
</dbReference>
<feature type="binding site" evidence="9">
    <location>
        <position position="295"/>
    </location>
    <ligand>
        <name>ATP</name>
        <dbReference type="ChEBI" id="CHEBI:30616"/>
    </ligand>
</feature>
<dbReference type="GO" id="GO:0005524">
    <property type="term" value="F:ATP binding"/>
    <property type="evidence" value="ECO:0007669"/>
    <property type="project" value="UniProtKB-KW"/>
</dbReference>
<dbReference type="PROSITE" id="PS51278">
    <property type="entry name" value="GATASE_TYPE_2"/>
    <property type="match status" value="1"/>
</dbReference>
<evidence type="ECO:0000256" key="7">
    <source>
        <dbReference type="ARBA" id="ARBA00022962"/>
    </source>
</evidence>
<reference evidence="11" key="1">
    <citation type="submission" date="2016-10" db="EMBL/GenBank/DDBJ databases">
        <title>CRISPR-Cas defence system in Roseofilum reptotaenium: evidence of a bacteriophage-cyanobacterium arms race in the coral black band disease.</title>
        <authorList>
            <person name="Buerger P."/>
            <person name="Wood-Charlson E.M."/>
            <person name="Weynberg K.D."/>
            <person name="Willis B."/>
            <person name="Van Oppen M.J."/>
        </authorList>
    </citation>
    <scope>NUCLEOTIDE SEQUENCE [LARGE SCALE GENOMIC DNA]</scope>
    <source>
        <strain evidence="11">AO1-A</strain>
    </source>
</reference>
<keyword evidence="6" id="KW-0061">Asparagine biosynthesis</keyword>
<dbReference type="InterPro" id="IPR001962">
    <property type="entry name" value="Asn_synthase"/>
</dbReference>
<comment type="similarity">
    <text evidence="2">Belongs to the asparagine synthetase family.</text>
</comment>
<dbReference type="InterPro" id="IPR017932">
    <property type="entry name" value="GATase_2_dom"/>
</dbReference>
<evidence type="ECO:0000256" key="1">
    <source>
        <dbReference type="ARBA" id="ARBA00005187"/>
    </source>
</evidence>
<dbReference type="GO" id="GO:0006529">
    <property type="term" value="P:asparagine biosynthetic process"/>
    <property type="evidence" value="ECO:0007669"/>
    <property type="project" value="UniProtKB-KW"/>
</dbReference>
<evidence type="ECO:0000256" key="5">
    <source>
        <dbReference type="ARBA" id="ARBA00022840"/>
    </source>
</evidence>
<keyword evidence="6" id="KW-0028">Amino-acid biosynthesis</keyword>
<keyword evidence="12" id="KW-1185">Reference proteome</keyword>
<dbReference type="InterPro" id="IPR014729">
    <property type="entry name" value="Rossmann-like_a/b/a_fold"/>
</dbReference>
<dbReference type="Pfam" id="PF13537">
    <property type="entry name" value="GATase_7"/>
    <property type="match status" value="1"/>
</dbReference>
<sequence>MSGIVGIVNGDGQPIDTNLLQQMTDLMRPQAPDARDIWSEGYVGFGHALLRTTWESENEQQPLGLNGKIWITGDIRLDRRQELIERLRASGCNLENNAPDVDLVLHAYQVWGDACLERLSGDFAFAIWDSHEQRLFCARDQFGIVPFYYAQMGQTLVFSNHLNTVRFHPGVSDRLNESAIADFLLFGNNMDRATTTFADIQKLPPAHTLIYSEGRINIQRYWQLPEDVEYLNYQHPEEYVEQFRELFEHSVADRLRTHIAGSNLSGGMDSTSIAATAYRLMKANHSSVDFRAYTIIYKQLIPDDEGDYAAQVAEMAGFPIEYLVAEDYIGQAPPEHPDYIYPEPLLIPTQVAEVDLTRRVAAYSRVRLAGFGGDPAFEPVPSSQDKLRQDRNNILGYIDSLRARVRLRTRLHQWLKREPQEQQTIDFPDWFNPDFAERMQLKARQEEIYETYRVSPQRDRYGMATAPLWSNIFSWSDPGFTGFPLKARFPFFDLRLVSYLLSVPPTPWFENKFLLREAMKGLLPESVRQRPKTTLQGFPHYTFMQQHGLQPWMVELMTAPELTNYVNSELLLQKLQSIGQLTPASYNQAGLVLHLAYWLRHQ</sequence>
<proteinExistence type="inferred from homology"/>
<dbReference type="SUPFAM" id="SSF56235">
    <property type="entry name" value="N-terminal nucleophile aminohydrolases (Ntn hydrolases)"/>
    <property type="match status" value="1"/>
</dbReference>
<evidence type="ECO:0000259" key="10">
    <source>
        <dbReference type="PROSITE" id="PS51278"/>
    </source>
</evidence>
<keyword evidence="5 9" id="KW-0067">ATP-binding</keyword>
<name>A0A1L9QWE5_9CYAN</name>
<dbReference type="SUPFAM" id="SSF52402">
    <property type="entry name" value="Adenine nucleotide alpha hydrolases-like"/>
    <property type="match status" value="1"/>
</dbReference>
<dbReference type="Gene3D" id="3.40.50.620">
    <property type="entry name" value="HUPs"/>
    <property type="match status" value="1"/>
</dbReference>
<evidence type="ECO:0000256" key="2">
    <source>
        <dbReference type="ARBA" id="ARBA00005752"/>
    </source>
</evidence>
<dbReference type="InterPro" id="IPR051786">
    <property type="entry name" value="ASN_synthetase/amidase"/>
</dbReference>
<dbReference type="InterPro" id="IPR033738">
    <property type="entry name" value="AsnB_N"/>
</dbReference>
<dbReference type="Gene3D" id="3.60.20.10">
    <property type="entry name" value="Glutamine Phosphoribosylpyrophosphate, subunit 1, domain 1"/>
    <property type="match status" value="1"/>
</dbReference>